<evidence type="ECO:0000256" key="1">
    <source>
        <dbReference type="SAM" id="MobiDB-lite"/>
    </source>
</evidence>
<dbReference type="EMBL" id="HBUE01350184">
    <property type="protein sequence ID" value="CAG6602668.1"/>
    <property type="molecule type" value="Transcribed_RNA"/>
</dbReference>
<feature type="region of interest" description="Disordered" evidence="1">
    <location>
        <begin position="1"/>
        <end position="40"/>
    </location>
</feature>
<dbReference type="EMBL" id="HBUE01243084">
    <property type="protein sequence ID" value="CAG6550373.1"/>
    <property type="molecule type" value="Transcribed_RNA"/>
</dbReference>
<dbReference type="EMBL" id="HBUE01071537">
    <property type="protein sequence ID" value="CAG6472852.1"/>
    <property type="molecule type" value="Transcribed_RNA"/>
</dbReference>
<dbReference type="EMBL" id="HBUE01350183">
    <property type="protein sequence ID" value="CAG6602667.1"/>
    <property type="molecule type" value="Transcribed_RNA"/>
</dbReference>
<evidence type="ECO:0000313" key="2">
    <source>
        <dbReference type="EMBL" id="CAG6472852.1"/>
    </source>
</evidence>
<dbReference type="EMBL" id="HBUE01243085">
    <property type="protein sequence ID" value="CAG6550374.1"/>
    <property type="molecule type" value="Transcribed_RNA"/>
</dbReference>
<reference evidence="2" key="1">
    <citation type="submission" date="2021-05" db="EMBL/GenBank/DDBJ databases">
        <authorList>
            <person name="Alioto T."/>
            <person name="Alioto T."/>
            <person name="Gomez Garrido J."/>
        </authorList>
    </citation>
    <scope>NUCLEOTIDE SEQUENCE</scope>
</reference>
<name>A0A8D8BG46_CULPI</name>
<protein>
    <submittedName>
        <fullName evidence="2">(northern house mosquito) hypothetical protein</fullName>
    </submittedName>
</protein>
<proteinExistence type="predicted"/>
<sequence length="108" mass="12297">MRRLTPSSKRRTSSISTSALRLPYQPSFGPNGAGPRNSSQNLPFCFSIAGSLRWPTTGIYPRWRSVPNRAMLKPSELVPLHTSWHYPPKTTELLTVRRRANSHRKRIA</sequence>
<feature type="compositionally biased region" description="Basic residues" evidence="1">
    <location>
        <begin position="1"/>
        <end position="12"/>
    </location>
</feature>
<dbReference type="AlphaFoldDB" id="A0A8D8BG46"/>
<organism evidence="2">
    <name type="scientific">Culex pipiens</name>
    <name type="common">House mosquito</name>
    <dbReference type="NCBI Taxonomy" id="7175"/>
    <lineage>
        <taxon>Eukaryota</taxon>
        <taxon>Metazoa</taxon>
        <taxon>Ecdysozoa</taxon>
        <taxon>Arthropoda</taxon>
        <taxon>Hexapoda</taxon>
        <taxon>Insecta</taxon>
        <taxon>Pterygota</taxon>
        <taxon>Neoptera</taxon>
        <taxon>Endopterygota</taxon>
        <taxon>Diptera</taxon>
        <taxon>Nematocera</taxon>
        <taxon>Culicoidea</taxon>
        <taxon>Culicidae</taxon>
        <taxon>Culicinae</taxon>
        <taxon>Culicini</taxon>
        <taxon>Culex</taxon>
        <taxon>Culex</taxon>
    </lineage>
</organism>
<accession>A0A8D8BG46</accession>